<dbReference type="SUPFAM" id="SSF47473">
    <property type="entry name" value="EF-hand"/>
    <property type="match status" value="1"/>
</dbReference>
<feature type="region of interest" description="Disordered" evidence="6">
    <location>
        <begin position="1446"/>
        <end position="1482"/>
    </location>
</feature>
<keyword evidence="4" id="KW-0206">Cytoskeleton</keyword>
<dbReference type="InterPro" id="IPR002017">
    <property type="entry name" value="Spectrin_repeat"/>
</dbReference>
<evidence type="ECO:0000256" key="6">
    <source>
        <dbReference type="SAM" id="MobiDB-lite"/>
    </source>
</evidence>
<dbReference type="InterPro" id="IPR011992">
    <property type="entry name" value="EF-hand-dom_pair"/>
</dbReference>
<evidence type="ECO:0000313" key="9">
    <source>
        <dbReference type="Proteomes" id="UP000695022"/>
    </source>
</evidence>
<evidence type="ECO:0000313" key="10">
    <source>
        <dbReference type="RefSeq" id="XP_014680833.1"/>
    </source>
</evidence>
<proteinExistence type="predicted"/>
<evidence type="ECO:0000259" key="8">
    <source>
        <dbReference type="PROSITE" id="PS51460"/>
    </source>
</evidence>
<feature type="coiled-coil region" evidence="5">
    <location>
        <begin position="401"/>
        <end position="435"/>
    </location>
</feature>
<dbReference type="SUPFAM" id="SSF46966">
    <property type="entry name" value="Spectrin repeat"/>
    <property type="match status" value="12"/>
</dbReference>
<dbReference type="PANTHER" id="PTHR23169">
    <property type="entry name" value="ENVOPLAKIN"/>
    <property type="match status" value="1"/>
</dbReference>
<comment type="subcellular location">
    <subcellularLocation>
        <location evidence="1">Cytoplasm</location>
        <location evidence="1">Cytoskeleton</location>
    </subcellularLocation>
</comment>
<dbReference type="InterPro" id="IPR018159">
    <property type="entry name" value="Spectrin/alpha-actinin"/>
</dbReference>
<dbReference type="SUPFAM" id="SSF143575">
    <property type="entry name" value="GAS2 domain-like"/>
    <property type="match status" value="2"/>
</dbReference>
<dbReference type="Pfam" id="PF13499">
    <property type="entry name" value="EF-hand_7"/>
    <property type="match status" value="1"/>
</dbReference>
<keyword evidence="2" id="KW-0963">Cytoplasm</keyword>
<dbReference type="InterPro" id="IPR018247">
    <property type="entry name" value="EF_Hand_1_Ca_BS"/>
</dbReference>
<evidence type="ECO:0000256" key="4">
    <source>
        <dbReference type="ARBA" id="ARBA00023212"/>
    </source>
</evidence>
<evidence type="ECO:0000259" key="7">
    <source>
        <dbReference type="PROSITE" id="PS50222"/>
    </source>
</evidence>
<dbReference type="PROSITE" id="PS51460">
    <property type="entry name" value="GAR"/>
    <property type="match status" value="2"/>
</dbReference>
<sequence>MAMGQALVNSAAAGVATATLEADLDAISDKWSALKQAAADRERRLDVALLQSGKFQEALASMLNWLGEMEEAVANQKPPSADYKVVKAQLQEQKFLEKLLADRQDNLRSLQTMGEDIATVASEEEAENVQAQLTDLGSRFQSLLGAAHERRQGLEETLEVAKEFHDRLEPITQWVDEMERRLGALDTIATEHDRIQGQIEQQQALHEEICAQKEPMDGAIQIGQLLMDMVSADDRDFIHARLDEMVDRFERLFTASERRADSLLRGLDDLQRFDIGAEEFATWLGETEERMQAFGAAPVYVEPLQRQQDLFMVVYTEIEDNQIVFESVMASGHDLMKNSAGDEALRVQEKLDLIKQRYTELNVKSLEMLQQIEEALPLAKEFHDSHNRINDWLMHVEPQLKNMDSASLDEQEDMIQEMERQVEDYRAVMDDINHTGAQLSALSPGDGAATVRELATRDRRRFDAACELVQKRAERLSLARQRSLEVLADVDEALDWFKDAENALVTADPVARAPGALSRQLAAQRTMDADVAQQRGRARDAVSAAIEARRAQSARGRGTTQQAVARATDALRTRRRLAVATHTSGGEAPARWGRRCAREALRGSAHVELLVWFWTESRRRLAAVDAPAVKRWSKNTAGSEGGRGKFTDKLEGMLSALSNTAEEISRAEPISAHPDKLKQQIDENKAWKEDLEKKEKALTAVQRAAAELIQQAGPEEDVTVNDIKGKLDRLDHLWTSMQSATDQRGRSLDETMDVSRRFWDDLNNVMSTLKELQESLGAQEPPGVEVEGIQQQQEVLYAIKDEIEGTQPDIDACKQTGQSLMQLCGEPDKPEVKKNMEDLDTAWDSVNATCGKREENLLDDLHRELEASAPKVESLLARGAELLSKGDVENAPGLGHSLKTLKQRWDNAQMRAQDRRHKLEIALKQAHEFHEALQSFVVWLTNTEKTLNATKPVSRCMDTVVAQIEEHKVLQKDIASHREVMMALDKSGTHLKYFSQKQDVILIKNLLVSAQHRWEKAVSRSAERTRQLDHGYKETKEFDDAWRELCDWLTEAEDTLRAETSVGTEPDSIRAQLAKHKQLQKLLGGRQPAYDAAFRAGRALKERAPTADVTNLQAMLNTLKTKWNVVCFMSVERQRKLEEALLFSGQFKDAMQSLLEWLYMVEPELSEDQPVHGDLDTVMALMDKHKAFQHEQVIRSASVYTVRKAAQQLLETSSEDTAQLQEELLELSTRWDSVCKLSVSKQQRLDDALAMGEDFHKSVHMLLEWLADAEMQLRYAGPLPEDEETVLAQIEEHKWLADAEMQLRDAGPLPEDEETVLAQIEEHKKLLADLAAREADMRHCETTGAAILRECHPDAVAAVRHWLTIVATRWEEVSGWAAGRDARLDDHLAVLRDNAALLESLLGWLTGAEATMKALETQPIPEDLPAVEELIRDHQDFQADMQLRQPDVERGGGGGADASHSTPLARGKKGVHASESPEYKNPRVSELSNKWRGVWLLAIERQRKLEDMYNHLQEVERFKQFSFEDWRQRYMKWMNHKKSRVMDFFRRQDKDHDGKVTREEFIEGILASKFATNRMEMDAVADIFDRDGDGYIDYREFVAALRPDRESSKPKTNADVINDEVKRAVHNCSCPKQFLVHQIGEGKYRDYQVIGAIFKFGDSQKLRLVKILRSTAMVRVGGGWIALDEFLVKNDPCRDGLASFPAFGDSQKLRLVRILRSTVMVRVGGGWIALDEFLVKNDPCRGRRAPRKEVPIFTL</sequence>
<dbReference type="Gene3D" id="1.10.238.10">
    <property type="entry name" value="EF-hand"/>
    <property type="match status" value="1"/>
</dbReference>
<dbReference type="Gene3D" id="3.30.920.20">
    <property type="entry name" value="Gas2-like domain"/>
    <property type="match status" value="2"/>
</dbReference>
<dbReference type="Proteomes" id="UP000695022">
    <property type="component" value="Unplaced"/>
</dbReference>
<dbReference type="InterPro" id="IPR002048">
    <property type="entry name" value="EF_hand_dom"/>
</dbReference>
<name>A0ABM1F8R2_PRICU</name>
<dbReference type="CDD" id="cd00051">
    <property type="entry name" value="EFh"/>
    <property type="match status" value="1"/>
</dbReference>
<feature type="domain" description="EF-hand" evidence="7">
    <location>
        <begin position="1572"/>
        <end position="1607"/>
    </location>
</feature>
<dbReference type="InterPro" id="IPR003108">
    <property type="entry name" value="GAR_dom"/>
</dbReference>
<keyword evidence="3" id="KW-0106">Calcium</keyword>
<dbReference type="SMART" id="SM00243">
    <property type="entry name" value="GAS2"/>
    <property type="match status" value="2"/>
</dbReference>
<feature type="coiled-coil region" evidence="5">
    <location>
        <begin position="677"/>
        <end position="711"/>
    </location>
</feature>
<dbReference type="PANTHER" id="PTHR23169:SF23">
    <property type="entry name" value="SHORT STOP, ISOFORM H"/>
    <property type="match status" value="1"/>
</dbReference>
<evidence type="ECO:0000256" key="2">
    <source>
        <dbReference type="ARBA" id="ARBA00022490"/>
    </source>
</evidence>
<dbReference type="InterPro" id="IPR043197">
    <property type="entry name" value="Plakin"/>
</dbReference>
<evidence type="ECO:0000256" key="1">
    <source>
        <dbReference type="ARBA" id="ARBA00004245"/>
    </source>
</evidence>
<feature type="domain" description="GAR" evidence="8">
    <location>
        <begin position="1612"/>
        <end position="1694"/>
    </location>
</feature>
<protein>
    <submittedName>
        <fullName evidence="10">Dystonin-like</fullName>
    </submittedName>
</protein>
<dbReference type="SMART" id="SM00150">
    <property type="entry name" value="SPEC"/>
    <property type="match status" value="12"/>
</dbReference>
<dbReference type="Pfam" id="PF00435">
    <property type="entry name" value="Spectrin"/>
    <property type="match status" value="9"/>
</dbReference>
<dbReference type="Pfam" id="PF02187">
    <property type="entry name" value="GAS2"/>
    <property type="match status" value="2"/>
</dbReference>
<gene>
    <name evidence="10" type="primary">LOC106820776</name>
</gene>
<dbReference type="Gene3D" id="1.20.58.60">
    <property type="match status" value="11"/>
</dbReference>
<dbReference type="InterPro" id="IPR036534">
    <property type="entry name" value="GAR_dom_sf"/>
</dbReference>
<keyword evidence="5" id="KW-0175">Coiled coil</keyword>
<dbReference type="RefSeq" id="XP_014680833.1">
    <property type="nucleotide sequence ID" value="XM_014825347.1"/>
</dbReference>
<accession>A0ABM1F8R2</accession>
<organism evidence="9 10">
    <name type="scientific">Priapulus caudatus</name>
    <name type="common">Priapulid worm</name>
    <dbReference type="NCBI Taxonomy" id="37621"/>
    <lineage>
        <taxon>Eukaryota</taxon>
        <taxon>Metazoa</taxon>
        <taxon>Ecdysozoa</taxon>
        <taxon>Scalidophora</taxon>
        <taxon>Priapulida</taxon>
        <taxon>Priapulimorpha</taxon>
        <taxon>Priapulimorphida</taxon>
        <taxon>Priapulidae</taxon>
        <taxon>Priapulus</taxon>
    </lineage>
</organism>
<feature type="domain" description="EF-hand" evidence="7">
    <location>
        <begin position="1536"/>
        <end position="1571"/>
    </location>
</feature>
<evidence type="ECO:0000256" key="3">
    <source>
        <dbReference type="ARBA" id="ARBA00022837"/>
    </source>
</evidence>
<dbReference type="PROSITE" id="PS00018">
    <property type="entry name" value="EF_HAND_1"/>
    <property type="match status" value="2"/>
</dbReference>
<reference evidence="10" key="1">
    <citation type="submission" date="2025-08" db="UniProtKB">
        <authorList>
            <consortium name="RefSeq"/>
        </authorList>
    </citation>
    <scope>IDENTIFICATION</scope>
</reference>
<dbReference type="GeneID" id="106820776"/>
<feature type="coiled-coil region" evidence="5">
    <location>
        <begin position="1203"/>
        <end position="1230"/>
    </location>
</feature>
<feature type="domain" description="GAR" evidence="8">
    <location>
        <begin position="1694"/>
        <end position="1741"/>
    </location>
</feature>
<dbReference type="PROSITE" id="PS50222">
    <property type="entry name" value="EF_HAND_2"/>
    <property type="match status" value="2"/>
</dbReference>
<dbReference type="CDD" id="cd00176">
    <property type="entry name" value="SPEC"/>
    <property type="match status" value="7"/>
</dbReference>
<dbReference type="SMART" id="SM00054">
    <property type="entry name" value="EFh"/>
    <property type="match status" value="2"/>
</dbReference>
<keyword evidence="9" id="KW-1185">Reference proteome</keyword>
<evidence type="ECO:0000256" key="5">
    <source>
        <dbReference type="SAM" id="Coils"/>
    </source>
</evidence>